<dbReference type="AlphaFoldDB" id="A0A382BWN9"/>
<evidence type="ECO:0000313" key="3">
    <source>
        <dbReference type="EMBL" id="SVB18226.1"/>
    </source>
</evidence>
<sequence>MFGFSLQKLLFTIAVVVIVWYGFKLVGRIDKKRRAQLKGRKKRGPAPSSAPGAEEMVQCTTCGTYIAAKG</sequence>
<feature type="compositionally biased region" description="Basic residues" evidence="1">
    <location>
        <begin position="34"/>
        <end position="44"/>
    </location>
</feature>
<keyword evidence="2" id="KW-1133">Transmembrane helix</keyword>
<accession>A0A382BWN9</accession>
<organism evidence="3">
    <name type="scientific">marine metagenome</name>
    <dbReference type="NCBI Taxonomy" id="408172"/>
    <lineage>
        <taxon>unclassified sequences</taxon>
        <taxon>metagenomes</taxon>
        <taxon>ecological metagenomes</taxon>
    </lineage>
</organism>
<protein>
    <submittedName>
        <fullName evidence="3">Uncharacterized protein</fullName>
    </submittedName>
</protein>
<proteinExistence type="predicted"/>
<keyword evidence="2" id="KW-0472">Membrane</keyword>
<evidence type="ECO:0000256" key="1">
    <source>
        <dbReference type="SAM" id="MobiDB-lite"/>
    </source>
</evidence>
<dbReference type="EMBL" id="UINC01031726">
    <property type="protein sequence ID" value="SVB18226.1"/>
    <property type="molecule type" value="Genomic_DNA"/>
</dbReference>
<feature type="non-terminal residue" evidence="3">
    <location>
        <position position="70"/>
    </location>
</feature>
<gene>
    <name evidence="3" type="ORF">METZ01_LOCUS171080</name>
</gene>
<feature type="transmembrane region" description="Helical" evidence="2">
    <location>
        <begin position="6"/>
        <end position="23"/>
    </location>
</feature>
<keyword evidence="2" id="KW-0812">Transmembrane</keyword>
<evidence type="ECO:0000256" key="2">
    <source>
        <dbReference type="SAM" id="Phobius"/>
    </source>
</evidence>
<reference evidence="3" key="1">
    <citation type="submission" date="2018-05" db="EMBL/GenBank/DDBJ databases">
        <authorList>
            <person name="Lanie J.A."/>
            <person name="Ng W.-L."/>
            <person name="Kazmierczak K.M."/>
            <person name="Andrzejewski T.M."/>
            <person name="Davidsen T.M."/>
            <person name="Wayne K.J."/>
            <person name="Tettelin H."/>
            <person name="Glass J.I."/>
            <person name="Rusch D."/>
            <person name="Podicherti R."/>
            <person name="Tsui H.-C.T."/>
            <person name="Winkler M.E."/>
        </authorList>
    </citation>
    <scope>NUCLEOTIDE SEQUENCE</scope>
</reference>
<name>A0A382BWN9_9ZZZZ</name>
<feature type="region of interest" description="Disordered" evidence="1">
    <location>
        <begin position="34"/>
        <end position="54"/>
    </location>
</feature>